<keyword evidence="3" id="KW-1133">Transmembrane helix</keyword>
<dbReference type="InterPro" id="IPR011701">
    <property type="entry name" value="MFS"/>
</dbReference>
<dbReference type="Pfam" id="PF20684">
    <property type="entry name" value="Fung_rhodopsin"/>
    <property type="match status" value="1"/>
</dbReference>
<proteinExistence type="predicted"/>
<evidence type="ECO:0000313" key="5">
    <source>
        <dbReference type="EMBL" id="RKF76826.1"/>
    </source>
</evidence>
<feature type="transmembrane region" description="Helical" evidence="3">
    <location>
        <begin position="207"/>
        <end position="229"/>
    </location>
</feature>
<gene>
    <name evidence="5" type="ORF">GcM1_224049</name>
</gene>
<feature type="transmembrane region" description="Helical" evidence="3">
    <location>
        <begin position="682"/>
        <end position="701"/>
    </location>
</feature>
<dbReference type="PANTHER" id="PTHR43702:SF13">
    <property type="entry name" value="MONOSACCHARIDE TRANSPORTER, PUTATIVE (AFU_ORTHOLOGUE AFUA_4G06630)-RELATED"/>
    <property type="match status" value="1"/>
</dbReference>
<name>A0A420IQK2_9PEZI</name>
<feature type="domain" description="Rhodopsin" evidence="4">
    <location>
        <begin position="31"/>
        <end position="282"/>
    </location>
</feature>
<comment type="caution">
    <text evidence="5">The sequence shown here is derived from an EMBL/GenBank/DDBJ whole genome shotgun (WGS) entry which is preliminary data.</text>
</comment>
<reference evidence="5 6" key="1">
    <citation type="journal article" date="2018" name="BMC Genomics">
        <title>Comparative genome analyses reveal sequence features reflecting distinct modes of host-adaptation between dicot and monocot powdery mildew.</title>
        <authorList>
            <person name="Wu Y."/>
            <person name="Ma X."/>
            <person name="Pan Z."/>
            <person name="Kale S.D."/>
            <person name="Song Y."/>
            <person name="King H."/>
            <person name="Zhang Q."/>
            <person name="Presley C."/>
            <person name="Deng X."/>
            <person name="Wei C.I."/>
            <person name="Xiao S."/>
        </authorList>
    </citation>
    <scope>NUCLEOTIDE SEQUENCE [LARGE SCALE GENOMIC DNA]</scope>
    <source>
        <strain evidence="5">UMSG1</strain>
    </source>
</reference>
<feature type="transmembrane region" description="Helical" evidence="3">
    <location>
        <begin position="706"/>
        <end position="728"/>
    </location>
</feature>
<feature type="transmembrane region" description="Helical" evidence="3">
    <location>
        <begin position="495"/>
        <end position="518"/>
    </location>
</feature>
<evidence type="ECO:0000256" key="2">
    <source>
        <dbReference type="ARBA" id="ARBA00022475"/>
    </source>
</evidence>
<dbReference type="InterPro" id="IPR049326">
    <property type="entry name" value="Rhodopsin_dom_fungi"/>
</dbReference>
<feature type="transmembrane region" description="Helical" evidence="3">
    <location>
        <begin position="775"/>
        <end position="796"/>
    </location>
</feature>
<feature type="transmembrane region" description="Helical" evidence="3">
    <location>
        <begin position="92"/>
        <end position="114"/>
    </location>
</feature>
<dbReference type="GO" id="GO:0022857">
    <property type="term" value="F:transmembrane transporter activity"/>
    <property type="evidence" value="ECO:0007669"/>
    <property type="project" value="InterPro"/>
</dbReference>
<keyword evidence="2" id="KW-1003">Cell membrane</keyword>
<sequence>MPDDSEFSSRGQSIFIVSITTITLATLFVAARLISRLGILRICTADDWFIILAWIIAIGLSFSTAYGNSIGFGARSLYSPVEWLPTLRKSEYAFSVLYNPALMATKTSILIFYIRIANNTQNFLRIASCLTLALVNISGLVLTFLNAFRCDPLTAAFRPDWNADDCRSIVTLYLSSAPINIFTDLTILVLPIPALTGMRIPPRQKTILVATYSLGVFVTVVDLVRIYYLQEAVLTHDLRTNELGFKADFAWSSSTAFMWSTVEVNVGIICACIPTLKPLFRRVLPPLISRTGEIDTSNIASPTEYTHHHINNAEYRSNSIVSNVEHPLPTLAPRAFCDEENQVNMIDLLSTPRETPTAYVMHTARSMYMRGGSKKSACPGFFNMNHPKSMLKTQGWESFRYCAIVTTLFSLWGFSYGLLNTLNTTISSITHPLASHSLSLGTAYFSAYFIGALTVGQYMLRFFGFKEAFITGLAIYGTGTLMFWPSAVLTSYTGFMLSNFVVGFGLAVLETAANPFLALCGPDSMSEFRLLVAQGVQATVVLLSQLLADKVFFDDNTTLIELQWTYLAVTLFTVVLALFFHYMPLPEVTDTELAQRDGFDTYATEDLNQKRRIHPYRNPILAVINSVNKNFTSSSSLLFFVMAQFLYVSAQESLSVFCTSLFASFADNGIPIGLNLTKYNLLAHMLFAVGRFLFAPLCLIFAPRILLLIAFSLSLIIAIFIAALPMSINNFDDTSYSPSAIFPPITLLLFFTEGPIFPLLFAMGLRKLGRRTKSGAAYLTAATSGGGVFPWVMLAIQNRDEKIIAQDHFWVLVTLFAIGFLASVLVVREGKSPGTLKQQIKLIFSQIFGTTSNSNGLTPNKPENSHNRISKQLTLKPIEITNYRSITVAVNQSASPSNCTNSSSLVSVENQCQYSTSSRHLYLSSVIK</sequence>
<feature type="transmembrane region" description="Helical" evidence="3">
    <location>
        <begin position="468"/>
        <end position="489"/>
    </location>
</feature>
<keyword evidence="3" id="KW-0812">Transmembrane</keyword>
<organism evidence="5 6">
    <name type="scientific">Golovinomyces cichoracearum</name>
    <dbReference type="NCBI Taxonomy" id="62708"/>
    <lineage>
        <taxon>Eukaryota</taxon>
        <taxon>Fungi</taxon>
        <taxon>Dikarya</taxon>
        <taxon>Ascomycota</taxon>
        <taxon>Pezizomycotina</taxon>
        <taxon>Leotiomycetes</taxon>
        <taxon>Erysiphales</taxon>
        <taxon>Erysiphaceae</taxon>
        <taxon>Golovinomyces</taxon>
    </lineage>
</organism>
<dbReference type="AlphaFoldDB" id="A0A420IQK2"/>
<feature type="transmembrane region" description="Helical" evidence="3">
    <location>
        <begin position="438"/>
        <end position="456"/>
    </location>
</feature>
<feature type="transmembrane region" description="Helical" evidence="3">
    <location>
        <begin position="126"/>
        <end position="148"/>
    </location>
</feature>
<dbReference type="InterPro" id="IPR050375">
    <property type="entry name" value="MFS_TsgA-like"/>
</dbReference>
<feature type="transmembrane region" description="Helical" evidence="3">
    <location>
        <begin position="530"/>
        <end position="548"/>
    </location>
</feature>
<feature type="transmembrane region" description="Helical" evidence="3">
    <location>
        <begin position="249"/>
        <end position="273"/>
    </location>
</feature>
<accession>A0A420IQK2</accession>
<evidence type="ECO:0000259" key="4">
    <source>
        <dbReference type="Pfam" id="PF20684"/>
    </source>
</evidence>
<feature type="transmembrane region" description="Helical" evidence="3">
    <location>
        <begin position="398"/>
        <end position="418"/>
    </location>
</feature>
<dbReference type="Gene3D" id="1.20.1250.20">
    <property type="entry name" value="MFS general substrate transporter like domains"/>
    <property type="match status" value="2"/>
</dbReference>
<keyword evidence="3" id="KW-0472">Membrane</keyword>
<feature type="transmembrane region" description="Helical" evidence="3">
    <location>
        <begin position="637"/>
        <end position="662"/>
    </location>
</feature>
<dbReference type="GO" id="GO:0005886">
    <property type="term" value="C:plasma membrane"/>
    <property type="evidence" value="ECO:0007669"/>
    <property type="project" value="UniProtKB-SubCell"/>
</dbReference>
<dbReference type="Proteomes" id="UP000285326">
    <property type="component" value="Unassembled WGS sequence"/>
</dbReference>
<evidence type="ECO:0000256" key="1">
    <source>
        <dbReference type="ARBA" id="ARBA00004429"/>
    </source>
</evidence>
<protein>
    <submittedName>
        <fullName evidence="5">MFS transporter</fullName>
    </submittedName>
</protein>
<dbReference type="Pfam" id="PF07690">
    <property type="entry name" value="MFS_1"/>
    <property type="match status" value="1"/>
</dbReference>
<evidence type="ECO:0000313" key="6">
    <source>
        <dbReference type="Proteomes" id="UP000285326"/>
    </source>
</evidence>
<feature type="transmembrane region" description="Helical" evidence="3">
    <location>
        <begin position="168"/>
        <end position="195"/>
    </location>
</feature>
<dbReference type="SUPFAM" id="SSF103473">
    <property type="entry name" value="MFS general substrate transporter"/>
    <property type="match status" value="1"/>
</dbReference>
<feature type="transmembrane region" description="Helical" evidence="3">
    <location>
        <begin position="740"/>
        <end position="763"/>
    </location>
</feature>
<dbReference type="PANTHER" id="PTHR43702">
    <property type="entry name" value="L-FUCOSE-PROTON SYMPORTER"/>
    <property type="match status" value="1"/>
</dbReference>
<comment type="subcellular location">
    <subcellularLocation>
        <location evidence="1">Cell inner membrane</location>
        <topology evidence="1">Multi-pass membrane protein</topology>
    </subcellularLocation>
</comment>
<feature type="transmembrane region" description="Helical" evidence="3">
    <location>
        <begin position="12"/>
        <end position="35"/>
    </location>
</feature>
<dbReference type="EMBL" id="MCBS01022440">
    <property type="protein sequence ID" value="RKF76826.1"/>
    <property type="molecule type" value="Genomic_DNA"/>
</dbReference>
<feature type="transmembrane region" description="Helical" evidence="3">
    <location>
        <begin position="564"/>
        <end position="583"/>
    </location>
</feature>
<feature type="transmembrane region" description="Helical" evidence="3">
    <location>
        <begin position="47"/>
        <end position="72"/>
    </location>
</feature>
<feature type="transmembrane region" description="Helical" evidence="3">
    <location>
        <begin position="808"/>
        <end position="827"/>
    </location>
</feature>
<evidence type="ECO:0000256" key="3">
    <source>
        <dbReference type="SAM" id="Phobius"/>
    </source>
</evidence>
<dbReference type="InterPro" id="IPR036259">
    <property type="entry name" value="MFS_trans_sf"/>
</dbReference>